<evidence type="ECO:0000256" key="1">
    <source>
        <dbReference type="ARBA" id="ARBA00004752"/>
    </source>
</evidence>
<dbReference type="InterPro" id="IPR005490">
    <property type="entry name" value="LD_TPept_cat_dom"/>
</dbReference>
<protein>
    <submittedName>
        <fullName evidence="11">L,D-transpeptidase family protein</fullName>
    </submittedName>
</protein>
<keyword evidence="3" id="KW-0808">Transferase</keyword>
<evidence type="ECO:0000256" key="5">
    <source>
        <dbReference type="ARBA" id="ARBA00022984"/>
    </source>
</evidence>
<comment type="similarity">
    <text evidence="2">Belongs to the YkuD family.</text>
</comment>
<reference evidence="11 12" key="1">
    <citation type="submission" date="2022-12" db="EMBL/GenBank/DDBJ databases">
        <title>Sphingomonas abieness sp. nov., an endophytic bacterium isolated from Abies koreana.</title>
        <authorList>
            <person name="Jiang L."/>
            <person name="Lee J."/>
        </authorList>
    </citation>
    <scope>NUCLEOTIDE SEQUENCE [LARGE SCALE GENOMIC DNA]</scope>
    <source>
        <strain evidence="12">PAMB 00755</strain>
    </source>
</reference>
<gene>
    <name evidence="11" type="ORF">PBT88_15625</name>
</gene>
<proteinExistence type="inferred from homology"/>
<dbReference type="Proteomes" id="UP001210865">
    <property type="component" value="Chromosome"/>
</dbReference>
<name>A0ABY7NJC3_9SPHN</name>
<feature type="compositionally biased region" description="Polar residues" evidence="8">
    <location>
        <begin position="202"/>
        <end position="212"/>
    </location>
</feature>
<dbReference type="Pfam" id="PF03734">
    <property type="entry name" value="YkuD"/>
    <property type="match status" value="1"/>
</dbReference>
<keyword evidence="9" id="KW-0732">Signal</keyword>
<dbReference type="PANTHER" id="PTHR30582">
    <property type="entry name" value="L,D-TRANSPEPTIDASE"/>
    <property type="match status" value="1"/>
</dbReference>
<keyword evidence="6 7" id="KW-0961">Cell wall biogenesis/degradation</keyword>
<organism evidence="11 12">
    <name type="scientific">Sphingomonas abietis</name>
    <dbReference type="NCBI Taxonomy" id="3012344"/>
    <lineage>
        <taxon>Bacteria</taxon>
        <taxon>Pseudomonadati</taxon>
        <taxon>Pseudomonadota</taxon>
        <taxon>Alphaproteobacteria</taxon>
        <taxon>Sphingomonadales</taxon>
        <taxon>Sphingomonadaceae</taxon>
        <taxon>Sphingomonas</taxon>
    </lineage>
</organism>
<dbReference type="EMBL" id="CP115174">
    <property type="protein sequence ID" value="WBO21593.1"/>
    <property type="molecule type" value="Genomic_DNA"/>
</dbReference>
<keyword evidence="5 7" id="KW-0573">Peptidoglycan synthesis</keyword>
<keyword evidence="12" id="KW-1185">Reference proteome</keyword>
<keyword evidence="4 7" id="KW-0133">Cell shape</keyword>
<dbReference type="PROSITE" id="PS52029">
    <property type="entry name" value="LD_TPASE"/>
    <property type="match status" value="1"/>
</dbReference>
<feature type="chain" id="PRO_5045347341" evidence="9">
    <location>
        <begin position="21"/>
        <end position="212"/>
    </location>
</feature>
<evidence type="ECO:0000313" key="12">
    <source>
        <dbReference type="Proteomes" id="UP001210865"/>
    </source>
</evidence>
<evidence type="ECO:0000256" key="4">
    <source>
        <dbReference type="ARBA" id="ARBA00022960"/>
    </source>
</evidence>
<feature type="active site" description="Nucleophile" evidence="7">
    <location>
        <position position="148"/>
    </location>
</feature>
<evidence type="ECO:0000256" key="3">
    <source>
        <dbReference type="ARBA" id="ARBA00022679"/>
    </source>
</evidence>
<dbReference type="Gene3D" id="2.40.440.10">
    <property type="entry name" value="L,D-transpeptidase catalytic domain-like"/>
    <property type="match status" value="1"/>
</dbReference>
<feature type="active site" description="Proton donor/acceptor" evidence="7">
    <location>
        <position position="135"/>
    </location>
</feature>
<dbReference type="SUPFAM" id="SSF141523">
    <property type="entry name" value="L,D-transpeptidase catalytic domain-like"/>
    <property type="match status" value="1"/>
</dbReference>
<evidence type="ECO:0000256" key="8">
    <source>
        <dbReference type="SAM" id="MobiDB-lite"/>
    </source>
</evidence>
<accession>A0ABY7NJC3</accession>
<dbReference type="CDD" id="cd16913">
    <property type="entry name" value="YkuD_like"/>
    <property type="match status" value="1"/>
</dbReference>
<feature type="domain" description="L,D-TPase catalytic" evidence="10">
    <location>
        <begin position="63"/>
        <end position="172"/>
    </location>
</feature>
<dbReference type="PANTHER" id="PTHR30582:SF2">
    <property type="entry name" value="L,D-TRANSPEPTIDASE YCIB-RELATED"/>
    <property type="match status" value="1"/>
</dbReference>
<dbReference type="NCBIfam" id="NF004785">
    <property type="entry name" value="PRK06132.1-2"/>
    <property type="match status" value="1"/>
</dbReference>
<evidence type="ECO:0000259" key="10">
    <source>
        <dbReference type="PROSITE" id="PS52029"/>
    </source>
</evidence>
<dbReference type="InterPro" id="IPR050979">
    <property type="entry name" value="LD-transpeptidase"/>
</dbReference>
<feature type="region of interest" description="Disordered" evidence="8">
    <location>
        <begin position="181"/>
        <end position="212"/>
    </location>
</feature>
<feature type="signal peptide" evidence="9">
    <location>
        <begin position="1"/>
        <end position="20"/>
    </location>
</feature>
<evidence type="ECO:0000313" key="11">
    <source>
        <dbReference type="EMBL" id="WBO21593.1"/>
    </source>
</evidence>
<dbReference type="RefSeq" id="WP_270076241.1">
    <property type="nucleotide sequence ID" value="NZ_CP115174.1"/>
</dbReference>
<sequence length="212" mass="21973">MRRVALLLAVPLLAATPLFAAVAQDAAPSSLDSSAAPLTIADADTLKPGSYLWHPEVAAAGPIGMVVDLQRQVAFVYRGDALIGITTVSTGREGHETPLGTFPILQKQVEHKSNLYNAAPMPYMQRLTWDGVALHAGGVPGYRESHGCVHMPVAFAKALYGQTDLGAVVAITEDGTTMADALPATPQDAPADPSAPILDDQATPTTVASAAP</sequence>
<comment type="pathway">
    <text evidence="1 7">Cell wall biogenesis; peptidoglycan biosynthesis.</text>
</comment>
<evidence type="ECO:0000256" key="6">
    <source>
        <dbReference type="ARBA" id="ARBA00023316"/>
    </source>
</evidence>
<evidence type="ECO:0000256" key="2">
    <source>
        <dbReference type="ARBA" id="ARBA00005992"/>
    </source>
</evidence>
<evidence type="ECO:0000256" key="7">
    <source>
        <dbReference type="PROSITE-ProRule" id="PRU01373"/>
    </source>
</evidence>
<evidence type="ECO:0000256" key="9">
    <source>
        <dbReference type="SAM" id="SignalP"/>
    </source>
</evidence>
<dbReference type="InterPro" id="IPR038063">
    <property type="entry name" value="Transpep_catalytic_dom"/>
</dbReference>